<evidence type="ECO:0000313" key="2">
    <source>
        <dbReference type="Proteomes" id="UP001175000"/>
    </source>
</evidence>
<gene>
    <name evidence="1" type="ORF">B0T14DRAFT_559339</name>
</gene>
<name>A0AA40CBK7_9PEZI</name>
<dbReference type="Proteomes" id="UP001175000">
    <property type="component" value="Unassembled WGS sequence"/>
</dbReference>
<sequence>MGLSRTLVLPAQSTSHLLPSCPFKVKTPITAALGLLPYFAFMVSAVVAETHITAAEWAVATGYNDPYTCLLRSIPHYLTAAPSPADALQSAFNSYEVDPLWPWRLVTKAVLDEKFRFQQVLEAETDEAGARKRNEVMERQSTEENKIIIREVHKGD</sequence>
<dbReference type="AlphaFoldDB" id="A0AA40CBK7"/>
<proteinExistence type="predicted"/>
<reference evidence="1" key="1">
    <citation type="submission" date="2023-06" db="EMBL/GenBank/DDBJ databases">
        <title>Genome-scale phylogeny and comparative genomics of the fungal order Sordariales.</title>
        <authorList>
            <consortium name="Lawrence Berkeley National Laboratory"/>
            <person name="Hensen N."/>
            <person name="Bonometti L."/>
            <person name="Westerberg I."/>
            <person name="Brannstrom I.O."/>
            <person name="Guillou S."/>
            <person name="Cros-Aarteil S."/>
            <person name="Calhoun S."/>
            <person name="Haridas S."/>
            <person name="Kuo A."/>
            <person name="Mondo S."/>
            <person name="Pangilinan J."/>
            <person name="Riley R."/>
            <person name="Labutti K."/>
            <person name="Andreopoulos B."/>
            <person name="Lipzen A."/>
            <person name="Chen C."/>
            <person name="Yanf M."/>
            <person name="Daum C."/>
            <person name="Ng V."/>
            <person name="Clum A."/>
            <person name="Steindorff A."/>
            <person name="Ohm R."/>
            <person name="Martin F."/>
            <person name="Silar P."/>
            <person name="Natvig D."/>
            <person name="Lalanne C."/>
            <person name="Gautier V."/>
            <person name="Ament-Velasquez S.L."/>
            <person name="Kruys A."/>
            <person name="Hutchinson M.I."/>
            <person name="Powell A.J."/>
            <person name="Barry K."/>
            <person name="Miller A.N."/>
            <person name="Grigoriev I.V."/>
            <person name="Debuchy R."/>
            <person name="Gladieux P."/>
            <person name="Thoren M.H."/>
            <person name="Johannesson H."/>
        </authorList>
    </citation>
    <scope>NUCLEOTIDE SEQUENCE</scope>
    <source>
        <strain evidence="1">CBS 606.72</strain>
    </source>
</reference>
<keyword evidence="2" id="KW-1185">Reference proteome</keyword>
<organism evidence="1 2">
    <name type="scientific">Immersiella caudata</name>
    <dbReference type="NCBI Taxonomy" id="314043"/>
    <lineage>
        <taxon>Eukaryota</taxon>
        <taxon>Fungi</taxon>
        <taxon>Dikarya</taxon>
        <taxon>Ascomycota</taxon>
        <taxon>Pezizomycotina</taxon>
        <taxon>Sordariomycetes</taxon>
        <taxon>Sordariomycetidae</taxon>
        <taxon>Sordariales</taxon>
        <taxon>Lasiosphaeriaceae</taxon>
        <taxon>Immersiella</taxon>
    </lineage>
</organism>
<comment type="caution">
    <text evidence="1">The sequence shown here is derived from an EMBL/GenBank/DDBJ whole genome shotgun (WGS) entry which is preliminary data.</text>
</comment>
<protein>
    <submittedName>
        <fullName evidence="1">Uncharacterized protein</fullName>
    </submittedName>
</protein>
<accession>A0AA40CBK7</accession>
<dbReference type="EMBL" id="JAULSU010000001">
    <property type="protein sequence ID" value="KAK0631549.1"/>
    <property type="molecule type" value="Genomic_DNA"/>
</dbReference>
<evidence type="ECO:0000313" key="1">
    <source>
        <dbReference type="EMBL" id="KAK0631549.1"/>
    </source>
</evidence>